<reference evidence="1 2" key="1">
    <citation type="journal article" date="2005" name="Nature">
        <title>The genome of the social amoeba Dictyostelium discoideum.</title>
        <authorList>
            <consortium name="The Dictyostelium discoideum Sequencing Consortium"/>
            <person name="Eichinger L."/>
            <person name="Pachebat J.A."/>
            <person name="Glockner G."/>
            <person name="Rajandream M.A."/>
            <person name="Sucgang R."/>
            <person name="Berriman M."/>
            <person name="Song J."/>
            <person name="Olsen R."/>
            <person name="Szafranski K."/>
            <person name="Xu Q."/>
            <person name="Tunggal B."/>
            <person name="Kummerfeld S."/>
            <person name="Madera M."/>
            <person name="Konfortov B.A."/>
            <person name="Rivero F."/>
            <person name="Bankier A.T."/>
            <person name="Lehmann R."/>
            <person name="Hamlin N."/>
            <person name="Davies R."/>
            <person name="Gaudet P."/>
            <person name="Fey P."/>
            <person name="Pilcher K."/>
            <person name="Chen G."/>
            <person name="Saunders D."/>
            <person name="Sodergren E."/>
            <person name="Davis P."/>
            <person name="Kerhornou A."/>
            <person name="Nie X."/>
            <person name="Hall N."/>
            <person name="Anjard C."/>
            <person name="Hemphill L."/>
            <person name="Bason N."/>
            <person name="Farbrother P."/>
            <person name="Desany B."/>
            <person name="Just E."/>
            <person name="Morio T."/>
            <person name="Rost R."/>
            <person name="Churcher C."/>
            <person name="Cooper J."/>
            <person name="Haydock S."/>
            <person name="van Driessche N."/>
            <person name="Cronin A."/>
            <person name="Goodhead I."/>
            <person name="Muzny D."/>
            <person name="Mourier T."/>
            <person name="Pain A."/>
            <person name="Lu M."/>
            <person name="Harper D."/>
            <person name="Lindsay R."/>
            <person name="Hauser H."/>
            <person name="James K."/>
            <person name="Quiles M."/>
            <person name="Madan Babu M."/>
            <person name="Saito T."/>
            <person name="Buchrieser C."/>
            <person name="Wardroper A."/>
            <person name="Felder M."/>
            <person name="Thangavelu M."/>
            <person name="Johnson D."/>
            <person name="Knights A."/>
            <person name="Loulseged H."/>
            <person name="Mungall K."/>
            <person name="Oliver K."/>
            <person name="Price C."/>
            <person name="Quail M.A."/>
            <person name="Urushihara H."/>
            <person name="Hernandez J."/>
            <person name="Rabbinowitsch E."/>
            <person name="Steffen D."/>
            <person name="Sanders M."/>
            <person name="Ma J."/>
            <person name="Kohara Y."/>
            <person name="Sharp S."/>
            <person name="Simmonds M."/>
            <person name="Spiegler S."/>
            <person name="Tivey A."/>
            <person name="Sugano S."/>
            <person name="White B."/>
            <person name="Walker D."/>
            <person name="Woodward J."/>
            <person name="Winckler T."/>
            <person name="Tanaka Y."/>
            <person name="Shaulsky G."/>
            <person name="Schleicher M."/>
            <person name="Weinstock G."/>
            <person name="Rosenthal A."/>
            <person name="Cox E.C."/>
            <person name="Chisholm R.L."/>
            <person name="Gibbs R."/>
            <person name="Loomis W.F."/>
            <person name="Platzer M."/>
            <person name="Kay R.R."/>
            <person name="Williams J."/>
            <person name="Dear P.H."/>
            <person name="Noegel A.A."/>
            <person name="Barrell B."/>
            <person name="Kuspa A."/>
        </authorList>
    </citation>
    <scope>NUCLEOTIDE SEQUENCE [LARGE SCALE GENOMIC DNA]</scope>
    <source>
        <strain evidence="1 2">AX4</strain>
    </source>
</reference>
<name>Q54RQ6_DICDI</name>
<dbReference type="RefSeq" id="XP_639295.1">
    <property type="nucleotide sequence ID" value="XM_634203.1"/>
</dbReference>
<comment type="caution">
    <text evidence="1">The sequence shown here is derived from an EMBL/GenBank/DDBJ whole genome shotgun (WGS) entry which is preliminary data.</text>
</comment>
<keyword evidence="2" id="KW-1185">Reference proteome</keyword>
<dbReference type="GeneID" id="8623866"/>
<gene>
    <name evidence="1" type="ORF">DDB_G0282983</name>
</gene>
<dbReference type="EMBL" id="AAFI02000049">
    <property type="protein sequence ID" value="EAL65935.1"/>
    <property type="molecule type" value="Genomic_DNA"/>
</dbReference>
<dbReference type="HOGENOM" id="CLU_469664_0_0_1"/>
<protein>
    <submittedName>
        <fullName evidence="1">Cyclin-like F-box containing protein</fullName>
    </submittedName>
</protein>
<sequence length="581" mass="69228">MIFNKPSLRNHLPKRLTFKKLIKKEKYVNTNPKYNRDNNCIQDIKVTNEDRLSRKILNSLVFHDVLEHLMVKMKFEQLLELSLVSKTTFNLIRSQLSFNFQHYKFNIGSFVGVRNYISDTLEKEMDDPNIYQCKLLPFREMEYIAMEFDSDQHKTEIYNDSHGYVFRQTKKFKKLFSSTCTNLKKVHILMNICAHFITAQEIDFERKSVSDQFKSSTSVEIKKKARMELIRDYSHNGFFTYETLIFNLNMTSIPVSDEQEFYEHRTYKQQPFEQPLPAFKFSFKLINKYQPRVLIIRYIPPASSSPPEEELDVQYPISVFNLINFENIFNFPSIEIVKFFDVPISKSFIRKLFTQKTCKIKKLFLTGSEVSHSIISEISLALVENKTMLKQLCLNTNSPRKIFLFQANSLQQSLLYHKFAYKDERETLDIIPNDFFENLKILTHFHSLTCMDLSSLTFNLTKLLPLKQILSLEKLKYHFRSNYDVSLLNILLEYCRDQNNEIIQLKCIFDDIKSVGDYFKAFIQFFYNYTLPDNYPPWYFTINIKIIDKSFQKKEYFIDYLELKYKLLNSSENKQINVIIK</sequence>
<dbReference type="Proteomes" id="UP000002195">
    <property type="component" value="Unassembled WGS sequence"/>
</dbReference>
<dbReference type="AlphaFoldDB" id="Q54RQ6"/>
<dbReference type="PaxDb" id="44689-DDB0237768"/>
<dbReference type="InParanoid" id="Q54RQ6"/>
<evidence type="ECO:0000313" key="1">
    <source>
        <dbReference type="EMBL" id="EAL65935.1"/>
    </source>
</evidence>
<dbReference type="PhylomeDB" id="Q54RQ6"/>
<accession>Q54RQ6</accession>
<proteinExistence type="predicted"/>
<evidence type="ECO:0000313" key="2">
    <source>
        <dbReference type="Proteomes" id="UP000002195"/>
    </source>
</evidence>
<dbReference type="KEGG" id="ddi:DDB_G0282983"/>
<dbReference type="dictyBase" id="DDB_G0282983"/>
<dbReference type="VEuPathDB" id="AmoebaDB:DDB_G0282983"/>
<dbReference type="FunCoup" id="Q54RQ6">
    <property type="interactions" value="5"/>
</dbReference>
<organism evidence="1 2">
    <name type="scientific">Dictyostelium discoideum</name>
    <name type="common">Social amoeba</name>
    <dbReference type="NCBI Taxonomy" id="44689"/>
    <lineage>
        <taxon>Eukaryota</taxon>
        <taxon>Amoebozoa</taxon>
        <taxon>Evosea</taxon>
        <taxon>Eumycetozoa</taxon>
        <taxon>Dictyostelia</taxon>
        <taxon>Dictyosteliales</taxon>
        <taxon>Dictyosteliaceae</taxon>
        <taxon>Dictyostelium</taxon>
    </lineage>
</organism>